<organism evidence="1">
    <name type="scientific">Albugo laibachii Nc14</name>
    <dbReference type="NCBI Taxonomy" id="890382"/>
    <lineage>
        <taxon>Eukaryota</taxon>
        <taxon>Sar</taxon>
        <taxon>Stramenopiles</taxon>
        <taxon>Oomycota</taxon>
        <taxon>Peronosporomycetes</taxon>
        <taxon>Albuginales</taxon>
        <taxon>Albuginaceae</taxon>
        <taxon>Albugo</taxon>
    </lineage>
</organism>
<name>F0WTV3_9STRA</name>
<dbReference type="EMBL" id="FR824304">
    <property type="protein sequence ID" value="CCA24797.1"/>
    <property type="molecule type" value="Genomic_DNA"/>
</dbReference>
<accession>F0WTV3</accession>
<reference evidence="1" key="2">
    <citation type="submission" date="2011-02" db="EMBL/GenBank/DDBJ databases">
        <authorList>
            <person name="MacLean D."/>
        </authorList>
    </citation>
    <scope>NUCLEOTIDE SEQUENCE</scope>
</reference>
<gene>
    <name evidence="1" type="primary">AlNc14C259G9778</name>
    <name evidence="1" type="ORF">ALNC14_109410</name>
</gene>
<evidence type="ECO:0000313" key="1">
    <source>
        <dbReference type="EMBL" id="CCA24797.1"/>
    </source>
</evidence>
<reference evidence="1" key="1">
    <citation type="journal article" date="2011" name="PLoS Biol.">
        <title>Gene gain and loss during evolution of obligate parasitism in the white rust pathogen of Arabidopsis thaliana.</title>
        <authorList>
            <person name="Kemen E."/>
            <person name="Gardiner A."/>
            <person name="Schultz-Larsen T."/>
            <person name="Kemen A.C."/>
            <person name="Balmuth A.L."/>
            <person name="Robert-Seilaniantz A."/>
            <person name="Bailey K."/>
            <person name="Holub E."/>
            <person name="Studholme D.J."/>
            <person name="Maclean D."/>
            <person name="Jones J.D."/>
        </authorList>
    </citation>
    <scope>NUCLEOTIDE SEQUENCE</scope>
</reference>
<dbReference type="HOGENOM" id="CLU_118322_1_0_1"/>
<protein>
    <submittedName>
        <fullName evidence="1">AlNc14C259G9778 protein</fullName>
    </submittedName>
</protein>
<dbReference type="AlphaFoldDB" id="F0WTV3"/>
<sequence>MEIDEDCDDRDAHTSENDVTMHVNTYMEIVLRGRLHGYNGYSIFTPSGTINLLQSKQSHSIFPYESSDAIAPITPKLTRPQKRFRIEQKQSNIALDAPKMYKEATRSANLNEWKNAIDQELQALNDKIFVDFGLEGIEKRVHWNKMGFHYEFE</sequence>
<proteinExistence type="predicted"/>